<feature type="domain" description="Ion transport" evidence="12">
    <location>
        <begin position="596"/>
        <end position="709"/>
    </location>
</feature>
<evidence type="ECO:0000256" key="2">
    <source>
        <dbReference type="ARBA" id="ARBA00007367"/>
    </source>
</evidence>
<dbReference type="SUPFAM" id="SSF81324">
    <property type="entry name" value="Voltage-gated potassium channels"/>
    <property type="match status" value="1"/>
</dbReference>
<feature type="transmembrane region" description="Helical" evidence="11">
    <location>
        <begin position="189"/>
        <end position="211"/>
    </location>
</feature>
<dbReference type="InterPro" id="IPR027359">
    <property type="entry name" value="Volt_channel_dom_sf"/>
</dbReference>
<dbReference type="AlphaFoldDB" id="A0AAW0J3G7"/>
<feature type="transmembrane region" description="Helical" evidence="11">
    <location>
        <begin position="598"/>
        <end position="617"/>
    </location>
</feature>
<evidence type="ECO:0000313" key="14">
    <source>
        <dbReference type="EMBL" id="KAK7821237.1"/>
    </source>
</evidence>
<feature type="transmembrane region" description="Helical" evidence="11">
    <location>
        <begin position="64"/>
        <end position="86"/>
    </location>
</feature>
<evidence type="ECO:0000256" key="5">
    <source>
        <dbReference type="ARBA" id="ARBA00022692"/>
    </source>
</evidence>
<feature type="transmembrane region" description="Helical" evidence="11">
    <location>
        <begin position="653"/>
        <end position="675"/>
    </location>
</feature>
<comment type="subcellular location">
    <subcellularLocation>
        <location evidence="1">Membrane</location>
        <topology evidence="1">Multi-pass membrane protein</topology>
    </subcellularLocation>
</comment>
<feature type="transmembrane region" description="Helical" evidence="11">
    <location>
        <begin position="316"/>
        <end position="335"/>
    </location>
</feature>
<organism evidence="14 15">
    <name type="scientific">Myodes glareolus</name>
    <name type="common">Bank vole</name>
    <name type="synonym">Clethrionomys glareolus</name>
    <dbReference type="NCBI Taxonomy" id="447135"/>
    <lineage>
        <taxon>Eukaryota</taxon>
        <taxon>Metazoa</taxon>
        <taxon>Chordata</taxon>
        <taxon>Craniata</taxon>
        <taxon>Vertebrata</taxon>
        <taxon>Euteleostomi</taxon>
        <taxon>Mammalia</taxon>
        <taxon>Eutheria</taxon>
        <taxon>Euarchontoglires</taxon>
        <taxon>Glires</taxon>
        <taxon>Rodentia</taxon>
        <taxon>Myomorpha</taxon>
        <taxon>Muroidea</taxon>
        <taxon>Cricetidae</taxon>
        <taxon>Arvicolinae</taxon>
        <taxon>Myodes</taxon>
    </lineage>
</organism>
<evidence type="ECO:0008006" key="16">
    <source>
        <dbReference type="Google" id="ProtNLM"/>
    </source>
</evidence>
<evidence type="ECO:0000256" key="9">
    <source>
        <dbReference type="ARBA" id="ARBA00023136"/>
    </source>
</evidence>
<reference evidence="14 15" key="1">
    <citation type="journal article" date="2023" name="bioRxiv">
        <title>Conserved and derived expression patterns and positive selection on dental genes reveal complex evolutionary context of ever-growing rodent molars.</title>
        <authorList>
            <person name="Calamari Z.T."/>
            <person name="Song A."/>
            <person name="Cohen E."/>
            <person name="Akter M."/>
            <person name="Roy R.D."/>
            <person name="Hallikas O."/>
            <person name="Christensen M.M."/>
            <person name="Li P."/>
            <person name="Marangoni P."/>
            <person name="Jernvall J."/>
            <person name="Klein O.D."/>
        </authorList>
    </citation>
    <scope>NUCLEOTIDE SEQUENCE [LARGE SCALE GENOMIC DNA]</scope>
    <source>
        <strain evidence="14">V071</strain>
    </source>
</reference>
<dbReference type="Proteomes" id="UP001488838">
    <property type="component" value="Unassembled WGS sequence"/>
</dbReference>
<evidence type="ECO:0000256" key="1">
    <source>
        <dbReference type="ARBA" id="ARBA00004141"/>
    </source>
</evidence>
<keyword evidence="4" id="KW-0050">Antiport</keyword>
<feature type="transmembrane region" description="Helical" evidence="11">
    <location>
        <begin position="126"/>
        <end position="146"/>
    </location>
</feature>
<feature type="transmembrane region" description="Helical" evidence="11">
    <location>
        <begin position="39"/>
        <end position="57"/>
    </location>
</feature>
<dbReference type="Pfam" id="PF00999">
    <property type="entry name" value="Na_H_Exchanger"/>
    <property type="match status" value="2"/>
</dbReference>
<feature type="transmembrane region" description="Helical" evidence="11">
    <location>
        <begin position="629"/>
        <end position="647"/>
    </location>
</feature>
<evidence type="ECO:0000256" key="7">
    <source>
        <dbReference type="ARBA" id="ARBA00023053"/>
    </source>
</evidence>
<feature type="transmembrane region" description="Helical" evidence="11">
    <location>
        <begin position="231"/>
        <end position="261"/>
    </location>
</feature>
<dbReference type="GO" id="GO:0005216">
    <property type="term" value="F:monoatomic ion channel activity"/>
    <property type="evidence" value="ECO:0007669"/>
    <property type="project" value="InterPro"/>
</dbReference>
<evidence type="ECO:0000256" key="6">
    <source>
        <dbReference type="ARBA" id="ARBA00022989"/>
    </source>
</evidence>
<evidence type="ECO:0000313" key="15">
    <source>
        <dbReference type="Proteomes" id="UP001488838"/>
    </source>
</evidence>
<feature type="non-terminal residue" evidence="14">
    <location>
        <position position="1"/>
    </location>
</feature>
<dbReference type="GO" id="GO:0015385">
    <property type="term" value="F:sodium:proton antiporter activity"/>
    <property type="evidence" value="ECO:0007669"/>
    <property type="project" value="InterPro"/>
</dbReference>
<keyword evidence="5 11" id="KW-0812">Transmembrane</keyword>
<dbReference type="GO" id="GO:0051453">
    <property type="term" value="P:regulation of intracellular pH"/>
    <property type="evidence" value="ECO:0007669"/>
    <property type="project" value="TreeGrafter"/>
</dbReference>
<evidence type="ECO:0000256" key="4">
    <source>
        <dbReference type="ARBA" id="ARBA00022449"/>
    </source>
</evidence>
<feature type="domain" description="Cation/H+ exchanger transmembrane" evidence="13">
    <location>
        <begin position="219"/>
        <end position="404"/>
    </location>
</feature>
<sequence length="861" mass="99537">RMEEIAENLTTTRSVKLSSAWLDLLKSVFLSTPQDLPEIILILSLICTIGAFLNMHLKDFPIPLPVILFLIGCCFEILSFASTQIYADAIQWMDPEMFFGIFTPVIIFNVAFDMDIYMFQKLLWQILLITIPGFVMNYTLILWYLQSVNKLDLKRFPWLLFSAVLISSDPMLTSASIRDLGLSRSLTNLINGESLMTSVISLIVYTAVVRVNFQSKHMNHTLAHNIVSTAWAYFSTSSFTFVSEIIGLSGIFTVTTMGLFLNSTSFKPGVEAFLLEFWNCLSFVSFLMVFTFIGLLIPAQTYLYISFSDVYYSLNIYFTLIVLRLLVFLLMSPILSRLGHGFSWRWAFIMVWSEMKGTPNINMALLLAYSDVSVGSEREKSQILFHGVSVCLITLVINRFILPMAVTKLGLRDVTSTKHKSVYYTFQHFQELTKSTAMALKFDKDLANADWNMVEKAIILQNPYALNQEETTEHQMVKCPHCNKEIDETLNTEAMELASRRLLSAQIASYQRQYRNEILSQNAVQLLVGAAGSFGEKKGEYMSPENLKNYSESKKLLSFLRKLLLNWVYNTKKDKGVPSRYFFLHVCYKIVFTDEFEYIGYLAVLMNIFPMIICWISRINDVYEYEIKCANYYFLTFYILEALLKMAAMRKEFFSHTWFLFELGITLIGIIDIILRETDTISYNFDLNETVVFMNIVRLLRVPRILKLITPKLLQIIDKRMSHQISFQYSILKGYVQGEIDVLNIIDHIASSKQVKQILLKREVRNMEHAMKELGYLEYDHPEISVTMKTKEEINVMLNMAREIVKAFRSKGILHKLEDTEINKKLKRMRLEILKVLDLLCSLKVKFVQTQTTVLELPKIK</sequence>
<evidence type="ECO:0000256" key="3">
    <source>
        <dbReference type="ARBA" id="ARBA00022448"/>
    </source>
</evidence>
<keyword evidence="10" id="KW-0739">Sodium transport</keyword>
<dbReference type="Pfam" id="PF00520">
    <property type="entry name" value="Ion_trans"/>
    <property type="match status" value="1"/>
</dbReference>
<keyword evidence="9 11" id="KW-0472">Membrane</keyword>
<name>A0AAW0J3G7_MYOGA</name>
<keyword evidence="7" id="KW-0915">Sodium</keyword>
<evidence type="ECO:0000256" key="8">
    <source>
        <dbReference type="ARBA" id="ARBA00023065"/>
    </source>
</evidence>
<comment type="similarity">
    <text evidence="2">Belongs to the monovalent cation:proton antiporter 1 (CPA1) transporter (TC 2.A.36) family.</text>
</comment>
<feature type="domain" description="Cation/H+ exchanger transmembrane" evidence="13">
    <location>
        <begin position="46"/>
        <end position="216"/>
    </location>
</feature>
<keyword evidence="8" id="KW-0406">Ion transport</keyword>
<dbReference type="GO" id="GO:0098719">
    <property type="term" value="P:sodium ion import across plasma membrane"/>
    <property type="evidence" value="ECO:0007669"/>
    <property type="project" value="TreeGrafter"/>
</dbReference>
<proteinExistence type="inferred from homology"/>
<dbReference type="EMBL" id="JBBHLL010000066">
    <property type="protein sequence ID" value="KAK7821237.1"/>
    <property type="molecule type" value="Genomic_DNA"/>
</dbReference>
<feature type="transmembrane region" description="Helical" evidence="11">
    <location>
        <begin position="383"/>
        <end position="402"/>
    </location>
</feature>
<accession>A0AAW0J3G7</accession>
<dbReference type="GO" id="GO:0005886">
    <property type="term" value="C:plasma membrane"/>
    <property type="evidence" value="ECO:0007669"/>
    <property type="project" value="TreeGrafter"/>
</dbReference>
<keyword evidence="15" id="KW-1185">Reference proteome</keyword>
<dbReference type="GO" id="GO:0015386">
    <property type="term" value="F:potassium:proton antiporter activity"/>
    <property type="evidence" value="ECO:0007669"/>
    <property type="project" value="TreeGrafter"/>
</dbReference>
<feature type="transmembrane region" description="Helical" evidence="11">
    <location>
        <begin position="98"/>
        <end position="119"/>
    </location>
</feature>
<keyword evidence="3" id="KW-0813">Transport</keyword>
<dbReference type="PANTHER" id="PTHR10110:SF87">
    <property type="entry name" value="SODIUM_HYDROGEN EXCHANGER 10"/>
    <property type="match status" value="1"/>
</dbReference>
<gene>
    <name evidence="14" type="ORF">U0070_000183</name>
</gene>
<evidence type="ECO:0000256" key="10">
    <source>
        <dbReference type="ARBA" id="ARBA00023201"/>
    </source>
</evidence>
<evidence type="ECO:0000256" key="11">
    <source>
        <dbReference type="SAM" id="Phobius"/>
    </source>
</evidence>
<keyword evidence="6 11" id="KW-1133">Transmembrane helix</keyword>
<feature type="transmembrane region" description="Helical" evidence="11">
    <location>
        <begin position="273"/>
        <end position="296"/>
    </location>
</feature>
<dbReference type="InterPro" id="IPR018422">
    <property type="entry name" value="Cation/H_exchanger_CPA1"/>
</dbReference>
<dbReference type="PANTHER" id="PTHR10110">
    <property type="entry name" value="SODIUM/HYDROGEN EXCHANGER"/>
    <property type="match status" value="1"/>
</dbReference>
<evidence type="ECO:0000259" key="12">
    <source>
        <dbReference type="Pfam" id="PF00520"/>
    </source>
</evidence>
<dbReference type="InterPro" id="IPR006153">
    <property type="entry name" value="Cation/H_exchanger_TM"/>
</dbReference>
<dbReference type="InterPro" id="IPR005821">
    <property type="entry name" value="Ion_trans_dom"/>
</dbReference>
<protein>
    <recommendedName>
        <fullName evidence="16">Solute carrier family 9 member C1</fullName>
    </recommendedName>
</protein>
<dbReference type="FunFam" id="1.20.120.350:FF:000050">
    <property type="entry name" value="Solute carrier family 9 member C1"/>
    <property type="match status" value="1"/>
</dbReference>
<comment type="caution">
    <text evidence="14">The sequence shown here is derived from an EMBL/GenBank/DDBJ whole genome shotgun (WGS) entry which is preliminary data.</text>
</comment>
<dbReference type="Gene3D" id="1.20.120.350">
    <property type="entry name" value="Voltage-gated potassium channels. Chain C"/>
    <property type="match status" value="1"/>
</dbReference>
<evidence type="ECO:0000259" key="13">
    <source>
        <dbReference type="Pfam" id="PF00999"/>
    </source>
</evidence>